<comment type="caution">
    <text evidence="1">The sequence shown here is derived from an EMBL/GenBank/DDBJ whole genome shotgun (WGS) entry which is preliminary data.</text>
</comment>
<dbReference type="Proteomes" id="UP001066276">
    <property type="component" value="Chromosome 7"/>
</dbReference>
<gene>
    <name evidence="1" type="ORF">NDU88_009508</name>
</gene>
<proteinExistence type="predicted"/>
<evidence type="ECO:0000313" key="2">
    <source>
        <dbReference type="Proteomes" id="UP001066276"/>
    </source>
</evidence>
<evidence type="ECO:0000313" key="1">
    <source>
        <dbReference type="EMBL" id="KAJ1131167.1"/>
    </source>
</evidence>
<dbReference type="AlphaFoldDB" id="A0AAV7PV58"/>
<name>A0AAV7PV58_PLEWA</name>
<reference evidence="1" key="1">
    <citation type="journal article" date="2022" name="bioRxiv">
        <title>Sequencing and chromosome-scale assembly of the giantPleurodeles waltlgenome.</title>
        <authorList>
            <person name="Brown T."/>
            <person name="Elewa A."/>
            <person name="Iarovenko S."/>
            <person name="Subramanian E."/>
            <person name="Araus A.J."/>
            <person name="Petzold A."/>
            <person name="Susuki M."/>
            <person name="Suzuki K.-i.T."/>
            <person name="Hayashi T."/>
            <person name="Toyoda A."/>
            <person name="Oliveira C."/>
            <person name="Osipova E."/>
            <person name="Leigh N.D."/>
            <person name="Simon A."/>
            <person name="Yun M.H."/>
        </authorList>
    </citation>
    <scope>NUCLEOTIDE SEQUENCE</scope>
    <source>
        <strain evidence="1">20211129_DDA</strain>
        <tissue evidence="1">Liver</tissue>
    </source>
</reference>
<protein>
    <submittedName>
        <fullName evidence="1">Uncharacterized protein</fullName>
    </submittedName>
</protein>
<accession>A0AAV7PV58</accession>
<dbReference type="EMBL" id="JANPWB010000011">
    <property type="protein sequence ID" value="KAJ1131167.1"/>
    <property type="molecule type" value="Genomic_DNA"/>
</dbReference>
<keyword evidence="2" id="KW-1185">Reference proteome</keyword>
<sequence length="112" mass="12188">MFAHHLCSHIHASTVKTIYTGPTTKTEKAANAANAFRTFIAHCILQRAPLVGDPSAYLEDVALTPQPDDEARVQYDPVRSEEVISALAWLKPLKAPGPEGFTLQFSKPSAKS</sequence>
<organism evidence="1 2">
    <name type="scientific">Pleurodeles waltl</name>
    <name type="common">Iberian ribbed newt</name>
    <dbReference type="NCBI Taxonomy" id="8319"/>
    <lineage>
        <taxon>Eukaryota</taxon>
        <taxon>Metazoa</taxon>
        <taxon>Chordata</taxon>
        <taxon>Craniata</taxon>
        <taxon>Vertebrata</taxon>
        <taxon>Euteleostomi</taxon>
        <taxon>Amphibia</taxon>
        <taxon>Batrachia</taxon>
        <taxon>Caudata</taxon>
        <taxon>Salamandroidea</taxon>
        <taxon>Salamandridae</taxon>
        <taxon>Pleurodelinae</taxon>
        <taxon>Pleurodeles</taxon>
    </lineage>
</organism>